<comment type="caution">
    <text evidence="1">The sequence shown here is derived from an EMBL/GenBank/DDBJ whole genome shotgun (WGS) entry which is preliminary data.</text>
</comment>
<dbReference type="Proteomes" id="UP000474296">
    <property type="component" value="Unassembled WGS sequence"/>
</dbReference>
<proteinExistence type="predicted"/>
<sequence>MKMDQCTYDLGTEIVDGCDPCRTSRYKTHHTIRLGAFRLVITRNYQIKTCFEGFAPGNLINAFSLLPGEEQEVEIVRRSKYSKALHEERSVESEFETELQNTMRVELNSSQDFNFTQSAGGGFNFFGLFGGGAEVTAEQDFSFDQSFFNEVIAKTSLSVSRKYDVAIDIKTEVENRFRSLRKIKNPNDCKVVTYFFKQLHKKYSFEVSLLSVKFDIVRVLPPIFGNRSPFILKQLAVSDTQEILPVKTLELADLGNRSQAASNIASNVAFAAAAVSASQPSKNVSVSRSFEQLNPREERQFLELDDALLNNRFAALNVPAKSKNAILKRIKAIRDSKFNKPRVVHKTEYCVRTHNVIAEPKVSECSICDCGCADHKDPDLRKLEIEKLQVEIDLLKKQLND</sequence>
<dbReference type="RefSeq" id="WP_164029286.1">
    <property type="nucleotide sequence ID" value="NZ_JAABOQ010000001.1"/>
</dbReference>
<accession>A0A6M0CDX1</accession>
<protein>
    <submittedName>
        <fullName evidence="1">Uncharacterized protein</fullName>
    </submittedName>
</protein>
<dbReference type="AlphaFoldDB" id="A0A6M0CDX1"/>
<evidence type="ECO:0000313" key="2">
    <source>
        <dbReference type="Proteomes" id="UP000474296"/>
    </source>
</evidence>
<name>A0A6M0CDX1_9FLAO</name>
<gene>
    <name evidence="1" type="ORF">GWK10_02340</name>
</gene>
<dbReference type="EMBL" id="JAABOQ010000001">
    <property type="protein sequence ID" value="NER16028.1"/>
    <property type="molecule type" value="Genomic_DNA"/>
</dbReference>
<keyword evidence="2" id="KW-1185">Reference proteome</keyword>
<reference evidence="1 2" key="1">
    <citation type="submission" date="2020-01" db="EMBL/GenBank/DDBJ databases">
        <title>Spongiivirga citrea KCTC 32990T.</title>
        <authorList>
            <person name="Wang G."/>
        </authorList>
    </citation>
    <scope>NUCLEOTIDE SEQUENCE [LARGE SCALE GENOMIC DNA]</scope>
    <source>
        <strain evidence="1 2">KCTC 32990</strain>
    </source>
</reference>
<organism evidence="1 2">
    <name type="scientific">Spongiivirga citrea</name>
    <dbReference type="NCBI Taxonomy" id="1481457"/>
    <lineage>
        <taxon>Bacteria</taxon>
        <taxon>Pseudomonadati</taxon>
        <taxon>Bacteroidota</taxon>
        <taxon>Flavobacteriia</taxon>
        <taxon>Flavobacteriales</taxon>
        <taxon>Flavobacteriaceae</taxon>
        <taxon>Spongiivirga</taxon>
    </lineage>
</organism>
<evidence type="ECO:0000313" key="1">
    <source>
        <dbReference type="EMBL" id="NER16028.1"/>
    </source>
</evidence>